<dbReference type="InterPro" id="IPR036322">
    <property type="entry name" value="WD40_repeat_dom_sf"/>
</dbReference>
<evidence type="ECO:0000313" key="10">
    <source>
        <dbReference type="Ensembl" id="ENSMZEP00005036978.1"/>
    </source>
</evidence>
<keyword evidence="3" id="KW-0853">WD repeat</keyword>
<dbReference type="Gene3D" id="2.130.10.10">
    <property type="entry name" value="YVTN repeat-like/Quinoprotein amine dehydrogenase"/>
    <property type="match status" value="1"/>
</dbReference>
<evidence type="ECO:0000256" key="2">
    <source>
        <dbReference type="ARBA" id="ARBA00022490"/>
    </source>
</evidence>
<sequence length="286" mass="31311">MTANGNSGIFAFSEEKLSPSIYVYSFPELQLKNELKGGAQLDYTSLALSHGGPYLGSCSSLPDHIITVWNWENAEPLCSQPQAGQDVVSLAFNPMNWLQLCSLGTASLTSQAPSSQNVTLHVFAQAKLHQSTRARLTPSAICWTATSKLYVGCAEGFLLLVDPESHSVSVLFNPTSTSPLNGYCINVYKHIKHQSVVHLQIKGSQINIAQTWKLERPVTTVMYSPDYKTLLFSSNTVTCLACCPVAHYAAVGTTTGKVLFIDLNQEQRPRLVHEVLLYHSAVDHLV</sequence>
<evidence type="ECO:0000256" key="4">
    <source>
        <dbReference type="ARBA" id="ARBA00022737"/>
    </source>
</evidence>
<reference evidence="10 11" key="1">
    <citation type="journal article" date="2014" name="Nature">
        <title>The genomic substrate for adaptive radiation in African cichlid fish.</title>
        <authorList>
            <person name="Brawand D."/>
            <person name="Wagner C.E."/>
            <person name="Li Y.I."/>
            <person name="Malinsky M."/>
            <person name="Keller I."/>
            <person name="Fan S."/>
            <person name="Simakov O."/>
            <person name="Ng A.Y."/>
            <person name="Lim Z.W."/>
            <person name="Bezault E."/>
            <person name="Turner-Maier J."/>
            <person name="Johnson J."/>
            <person name="Alcazar R."/>
            <person name="Noh H.J."/>
            <person name="Russell P."/>
            <person name="Aken B."/>
            <person name="Alfoldi J."/>
            <person name="Amemiya C."/>
            <person name="Azzouzi N."/>
            <person name="Baroiller J.F."/>
            <person name="Barloy-Hubler F."/>
            <person name="Berlin A."/>
            <person name="Bloomquist R."/>
            <person name="Carleton K.L."/>
            <person name="Conte M.A."/>
            <person name="D'Cotta H."/>
            <person name="Eshel O."/>
            <person name="Gaffney L."/>
            <person name="Galibert F."/>
            <person name="Gante H.F."/>
            <person name="Gnerre S."/>
            <person name="Greuter L."/>
            <person name="Guyon R."/>
            <person name="Haddad N.S."/>
            <person name="Haerty W."/>
            <person name="Harris R.M."/>
            <person name="Hofmann H.A."/>
            <person name="Hourlier T."/>
            <person name="Hulata G."/>
            <person name="Jaffe D.B."/>
            <person name="Lara M."/>
            <person name="Lee A.P."/>
            <person name="MacCallum I."/>
            <person name="Mwaiko S."/>
            <person name="Nikaido M."/>
            <person name="Nishihara H."/>
            <person name="Ozouf-Costaz C."/>
            <person name="Penman D.J."/>
            <person name="Przybylski D."/>
            <person name="Rakotomanga M."/>
            <person name="Renn S.C.P."/>
            <person name="Ribeiro F.J."/>
            <person name="Ron M."/>
            <person name="Salzburger W."/>
            <person name="Sanchez-Pulido L."/>
            <person name="Santos M.E."/>
            <person name="Searle S."/>
            <person name="Sharpe T."/>
            <person name="Swofford R."/>
            <person name="Tan F.J."/>
            <person name="Williams L."/>
            <person name="Young S."/>
            <person name="Yin S."/>
            <person name="Okada N."/>
            <person name="Kocher T.D."/>
            <person name="Miska E.A."/>
            <person name="Lander E.S."/>
            <person name="Venkatesh B."/>
            <person name="Fernald R.D."/>
            <person name="Meyer A."/>
            <person name="Ponting C.P."/>
            <person name="Streelman J.T."/>
            <person name="Lindblad-Toh K."/>
            <person name="Seehausen O."/>
            <person name="Di Palma F."/>
        </authorList>
    </citation>
    <scope>NUCLEOTIDE SEQUENCE</scope>
</reference>
<keyword evidence="11" id="KW-1185">Reference proteome</keyword>
<dbReference type="InterPro" id="IPR015943">
    <property type="entry name" value="WD40/YVTN_repeat-like_dom_sf"/>
</dbReference>
<keyword evidence="7" id="KW-0966">Cell projection</keyword>
<evidence type="ECO:0000256" key="5">
    <source>
        <dbReference type="ARBA" id="ARBA00023054"/>
    </source>
</evidence>
<dbReference type="SUPFAM" id="SSF50978">
    <property type="entry name" value="WD40 repeat-like"/>
    <property type="match status" value="1"/>
</dbReference>
<dbReference type="PANTHER" id="PTHR14885">
    <property type="entry name" value="CILIA- AND FLAGELLA-ASSOCIATED PROTEIN 43-RELATED"/>
    <property type="match status" value="1"/>
</dbReference>
<dbReference type="GO" id="GO:0005930">
    <property type="term" value="C:axoneme"/>
    <property type="evidence" value="ECO:0007669"/>
    <property type="project" value="UniProtKB-SubCell"/>
</dbReference>
<evidence type="ECO:0000256" key="1">
    <source>
        <dbReference type="ARBA" id="ARBA00004430"/>
    </source>
</evidence>
<dbReference type="STRING" id="106582.ENSMZEP00005036978"/>
<organism evidence="10 11">
    <name type="scientific">Maylandia zebra</name>
    <name type="common">zebra mbuna</name>
    <dbReference type="NCBI Taxonomy" id="106582"/>
    <lineage>
        <taxon>Eukaryota</taxon>
        <taxon>Metazoa</taxon>
        <taxon>Chordata</taxon>
        <taxon>Craniata</taxon>
        <taxon>Vertebrata</taxon>
        <taxon>Euteleostomi</taxon>
        <taxon>Actinopterygii</taxon>
        <taxon>Neopterygii</taxon>
        <taxon>Teleostei</taxon>
        <taxon>Neoteleostei</taxon>
        <taxon>Acanthomorphata</taxon>
        <taxon>Ovalentaria</taxon>
        <taxon>Cichlomorphae</taxon>
        <taxon>Cichliformes</taxon>
        <taxon>Cichlidae</taxon>
        <taxon>African cichlids</taxon>
        <taxon>Pseudocrenilabrinae</taxon>
        <taxon>Haplochromini</taxon>
        <taxon>Maylandia</taxon>
        <taxon>Maylandia zebra complex</taxon>
    </lineage>
</organism>
<keyword evidence="2" id="KW-0963">Cytoplasm</keyword>
<accession>A0A3P9DRS3</accession>
<comment type="subcellular location">
    <subcellularLocation>
        <location evidence="1">Cytoplasm</location>
        <location evidence="1">Cytoskeleton</location>
        <location evidence="1">Cilium axoneme</location>
    </subcellularLocation>
</comment>
<evidence type="ECO:0000256" key="7">
    <source>
        <dbReference type="ARBA" id="ARBA00023273"/>
    </source>
</evidence>
<evidence type="ECO:0000256" key="8">
    <source>
        <dbReference type="ARBA" id="ARBA00023605"/>
    </source>
</evidence>
<dbReference type="PANTHER" id="PTHR14885:SF1">
    <property type="entry name" value="CILIA- AND FLAGELLA-ASSOCIATED PROTEIN 43"/>
    <property type="match status" value="1"/>
</dbReference>
<dbReference type="Proteomes" id="UP000265160">
    <property type="component" value="LG13"/>
</dbReference>
<name>A0A3P9DRS3_9CICH</name>
<comment type="similarity">
    <text evidence="8">Belongs to the CFAP43 family.</text>
</comment>
<evidence type="ECO:0000256" key="9">
    <source>
        <dbReference type="ARBA" id="ARBA00023662"/>
    </source>
</evidence>
<keyword evidence="5" id="KW-0175">Coiled coil</keyword>
<keyword evidence="6" id="KW-0206">Cytoskeleton</keyword>
<evidence type="ECO:0000256" key="3">
    <source>
        <dbReference type="ARBA" id="ARBA00022574"/>
    </source>
</evidence>
<reference evidence="10" key="2">
    <citation type="submission" date="2025-08" db="UniProtKB">
        <authorList>
            <consortium name="Ensembl"/>
        </authorList>
    </citation>
    <scope>IDENTIFICATION</scope>
</reference>
<dbReference type="GO" id="GO:0007288">
    <property type="term" value="P:sperm axoneme assembly"/>
    <property type="evidence" value="ECO:0007669"/>
    <property type="project" value="TreeGrafter"/>
</dbReference>
<dbReference type="GeneTree" id="ENSGT00530000064714"/>
<evidence type="ECO:0000256" key="6">
    <source>
        <dbReference type="ARBA" id="ARBA00023212"/>
    </source>
</evidence>
<reference evidence="10" key="3">
    <citation type="submission" date="2025-09" db="UniProtKB">
        <authorList>
            <consortium name="Ensembl"/>
        </authorList>
    </citation>
    <scope>IDENTIFICATION</scope>
</reference>
<dbReference type="Ensembl" id="ENSMZET00005038270.1">
    <property type="protein sequence ID" value="ENSMZEP00005036978.1"/>
    <property type="gene ID" value="ENSMZEG00005027561.1"/>
</dbReference>
<dbReference type="AlphaFoldDB" id="A0A3P9DRS3"/>
<protein>
    <recommendedName>
        <fullName evidence="9">Cilia- and flagella-associated protein 43</fullName>
    </recommendedName>
</protein>
<keyword evidence="4" id="KW-0677">Repeat</keyword>
<evidence type="ECO:0000313" key="11">
    <source>
        <dbReference type="Proteomes" id="UP000265160"/>
    </source>
</evidence>
<proteinExistence type="inferred from homology"/>